<accession>A0AAN9R5Q6</accession>
<dbReference type="AlphaFoldDB" id="A0AAN9R5Q6"/>
<feature type="region of interest" description="Disordered" evidence="1">
    <location>
        <begin position="1"/>
        <end position="24"/>
    </location>
</feature>
<evidence type="ECO:0000256" key="1">
    <source>
        <dbReference type="SAM" id="MobiDB-lite"/>
    </source>
</evidence>
<evidence type="ECO:0000313" key="3">
    <source>
        <dbReference type="Proteomes" id="UP001367508"/>
    </source>
</evidence>
<proteinExistence type="predicted"/>
<feature type="compositionally biased region" description="Basic and acidic residues" evidence="1">
    <location>
        <begin position="9"/>
        <end position="24"/>
    </location>
</feature>
<dbReference type="EMBL" id="JAYMYQ010000001">
    <property type="protein sequence ID" value="KAK7360051.1"/>
    <property type="molecule type" value="Genomic_DNA"/>
</dbReference>
<evidence type="ECO:0000313" key="2">
    <source>
        <dbReference type="EMBL" id="KAK7360051.1"/>
    </source>
</evidence>
<protein>
    <submittedName>
        <fullName evidence="2">Uncharacterized protein</fullName>
    </submittedName>
</protein>
<gene>
    <name evidence="2" type="ORF">VNO77_02023</name>
</gene>
<keyword evidence="3" id="KW-1185">Reference proteome</keyword>
<dbReference type="Proteomes" id="UP001367508">
    <property type="component" value="Unassembled WGS sequence"/>
</dbReference>
<sequence length="175" mass="19763">MDNDVEDDEKVRDEKEEKKYKEGRIGTTGEWKERGRISHFGEAIIEEVFSRYQQILVDQLFDGSEASPCCSKAILEILSAGSSAQTSVGGVKEILTGFSPRSKMEGTLFLSKNRPKLRMVGGCIDTELVERILRTMIRQRSPHIQDAQEMILPFRLPKNSNPDPPPFHNQSLIIA</sequence>
<comment type="caution">
    <text evidence="2">The sequence shown here is derived from an EMBL/GenBank/DDBJ whole genome shotgun (WGS) entry which is preliminary data.</text>
</comment>
<name>A0AAN9R5Q6_CANGL</name>
<reference evidence="2 3" key="1">
    <citation type="submission" date="2024-01" db="EMBL/GenBank/DDBJ databases">
        <title>The genomes of 5 underutilized Papilionoideae crops provide insights into root nodulation and disease resistanc.</title>
        <authorList>
            <person name="Jiang F."/>
        </authorList>
    </citation>
    <scope>NUCLEOTIDE SEQUENCE [LARGE SCALE GENOMIC DNA]</scope>
    <source>
        <strain evidence="2">LVBAO_FW01</strain>
        <tissue evidence="2">Leaves</tissue>
    </source>
</reference>
<organism evidence="2 3">
    <name type="scientific">Canavalia gladiata</name>
    <name type="common">Sword bean</name>
    <name type="synonym">Dolichos gladiatus</name>
    <dbReference type="NCBI Taxonomy" id="3824"/>
    <lineage>
        <taxon>Eukaryota</taxon>
        <taxon>Viridiplantae</taxon>
        <taxon>Streptophyta</taxon>
        <taxon>Embryophyta</taxon>
        <taxon>Tracheophyta</taxon>
        <taxon>Spermatophyta</taxon>
        <taxon>Magnoliopsida</taxon>
        <taxon>eudicotyledons</taxon>
        <taxon>Gunneridae</taxon>
        <taxon>Pentapetalae</taxon>
        <taxon>rosids</taxon>
        <taxon>fabids</taxon>
        <taxon>Fabales</taxon>
        <taxon>Fabaceae</taxon>
        <taxon>Papilionoideae</taxon>
        <taxon>50 kb inversion clade</taxon>
        <taxon>NPAAA clade</taxon>
        <taxon>indigoferoid/millettioid clade</taxon>
        <taxon>Phaseoleae</taxon>
        <taxon>Canavalia</taxon>
    </lineage>
</organism>